<dbReference type="EMBL" id="CP006912">
    <property type="protein sequence ID" value="AHB49105.1"/>
    <property type="molecule type" value="Genomic_DNA"/>
</dbReference>
<evidence type="ECO:0000259" key="1">
    <source>
        <dbReference type="Pfam" id="PF13185"/>
    </source>
</evidence>
<feature type="domain" description="GAF" evidence="1">
    <location>
        <begin position="18"/>
        <end position="135"/>
    </location>
</feature>
<gene>
    <name evidence="2" type="ORF">W911_12920</name>
</gene>
<dbReference type="Gene3D" id="3.30.450.40">
    <property type="match status" value="1"/>
</dbReference>
<dbReference type="SUPFAM" id="SSF55781">
    <property type="entry name" value="GAF domain-like"/>
    <property type="match status" value="1"/>
</dbReference>
<protein>
    <recommendedName>
        <fullName evidence="1">GAF domain-containing protein</fullName>
    </recommendedName>
</protein>
<name>V5SGD5_9HYPH</name>
<accession>V5SGD5</accession>
<dbReference type="PATRIC" id="fig|1029756.8.peg.2688"/>
<dbReference type="STRING" id="1029756.W911_12920"/>
<keyword evidence="3" id="KW-1185">Reference proteome</keyword>
<dbReference type="OrthoDB" id="851005at2"/>
<sequence length="152" mass="15560">MKTRGNGAQEPSGLDLIRIVSDFAADSGTIHFLGEDGLLHLAAATPGIPDVVLATIRTIPVGKGMAGLAVERKAPVNACNLQTDTSGDVRAGAKATGLAGSIVVPIFDGDAAVGALGVANRAERTFKDDEIARLIEEGRRLATARTSLSGKN</sequence>
<dbReference type="RefSeq" id="WP_023787918.1">
    <property type="nucleotide sequence ID" value="NC_022997.1"/>
</dbReference>
<dbReference type="AlphaFoldDB" id="V5SGD5"/>
<evidence type="ECO:0000313" key="3">
    <source>
        <dbReference type="Proteomes" id="UP000018542"/>
    </source>
</evidence>
<reference evidence="2 3" key="1">
    <citation type="journal article" date="2014" name="Genome Announc.">
        <title>Complete Genome Sequence of Hyphomicrobium nitrativorans Strain NL23, a Denitrifying Bacterium Isolated from Biofilm of a Methanol-Fed Denitrification System Treating Seawater at the Montreal Biodome.</title>
        <authorList>
            <person name="Martineau C."/>
            <person name="Villeneuve C."/>
            <person name="Mauffrey F."/>
            <person name="Villemur R."/>
        </authorList>
    </citation>
    <scope>NUCLEOTIDE SEQUENCE [LARGE SCALE GENOMIC DNA]</scope>
    <source>
        <strain evidence="2">NL23</strain>
    </source>
</reference>
<organism evidence="2 3">
    <name type="scientific">Hyphomicrobium nitrativorans NL23</name>
    <dbReference type="NCBI Taxonomy" id="1029756"/>
    <lineage>
        <taxon>Bacteria</taxon>
        <taxon>Pseudomonadati</taxon>
        <taxon>Pseudomonadota</taxon>
        <taxon>Alphaproteobacteria</taxon>
        <taxon>Hyphomicrobiales</taxon>
        <taxon>Hyphomicrobiaceae</taxon>
        <taxon>Hyphomicrobium</taxon>
    </lineage>
</organism>
<dbReference type="Proteomes" id="UP000018542">
    <property type="component" value="Chromosome"/>
</dbReference>
<dbReference type="Pfam" id="PF13185">
    <property type="entry name" value="GAF_2"/>
    <property type="match status" value="1"/>
</dbReference>
<dbReference type="InterPro" id="IPR003018">
    <property type="entry name" value="GAF"/>
</dbReference>
<dbReference type="InterPro" id="IPR029016">
    <property type="entry name" value="GAF-like_dom_sf"/>
</dbReference>
<evidence type="ECO:0000313" key="2">
    <source>
        <dbReference type="EMBL" id="AHB49105.1"/>
    </source>
</evidence>
<dbReference type="KEGG" id="hni:W911_12920"/>
<proteinExistence type="predicted"/>
<dbReference type="HOGENOM" id="CLU_116690_0_0_5"/>